<gene>
    <name evidence="2" type="ORF">COV74_01340</name>
</gene>
<proteinExistence type="predicted"/>
<dbReference type="InterPro" id="IPR005835">
    <property type="entry name" value="NTP_transferase_dom"/>
</dbReference>
<dbReference type="Pfam" id="PF00483">
    <property type="entry name" value="NTP_transferase"/>
    <property type="match status" value="1"/>
</dbReference>
<protein>
    <recommendedName>
        <fullName evidence="1">Nucleotidyl transferase domain-containing protein</fullName>
    </recommendedName>
</protein>
<dbReference type="Gene3D" id="3.90.550.10">
    <property type="entry name" value="Spore Coat Polysaccharide Biosynthesis Protein SpsA, Chain A"/>
    <property type="match status" value="1"/>
</dbReference>
<dbReference type="InterPro" id="IPR029044">
    <property type="entry name" value="Nucleotide-diphossugar_trans"/>
</dbReference>
<evidence type="ECO:0000313" key="3">
    <source>
        <dbReference type="Proteomes" id="UP000230859"/>
    </source>
</evidence>
<evidence type="ECO:0000313" key="2">
    <source>
        <dbReference type="EMBL" id="PIQ87194.1"/>
    </source>
</evidence>
<comment type="caution">
    <text evidence="2">The sequence shown here is derived from an EMBL/GenBank/DDBJ whole genome shotgun (WGS) entry which is preliminary data.</text>
</comment>
<sequence>MKAIILAGGFGTRTHGLTHETPAGLCEIEEKTLLDQLMLKLEPIHAIGDVLIVTNGLHYLDFFRWRMQAPYQKRIHIETNQAYVPEKRNGVIKDLFLGLLSHQVPQDDCLLLFSNRYFDFPIGHFLLPCLGHREAGFVGISASENGWIHMDNDGRIRCFEARLQNRGTYSPSGVFFFPKSFMLRIYEYLEMVRLEPDDFKHFIFWLAEKEPLYGIEFTERCQSLSVRTPSKQSEETLEEKKR</sequence>
<reference evidence="2 3" key="1">
    <citation type="submission" date="2017-09" db="EMBL/GenBank/DDBJ databases">
        <title>Depth-based differentiation of microbial function through sediment-hosted aquifers and enrichment of novel symbionts in the deep terrestrial subsurface.</title>
        <authorList>
            <person name="Probst A.J."/>
            <person name="Ladd B."/>
            <person name="Jarett J.K."/>
            <person name="Geller-Mcgrath D.E."/>
            <person name="Sieber C.M."/>
            <person name="Emerson J.B."/>
            <person name="Anantharaman K."/>
            <person name="Thomas B.C."/>
            <person name="Malmstrom R."/>
            <person name="Stieglmeier M."/>
            <person name="Klingl A."/>
            <person name="Woyke T."/>
            <person name="Ryan C.M."/>
            <person name="Banfield J.F."/>
        </authorList>
    </citation>
    <scope>NUCLEOTIDE SEQUENCE [LARGE SCALE GENOMIC DNA]</scope>
    <source>
        <strain evidence="2">CG11_big_fil_rev_8_21_14_0_20_45_26</strain>
    </source>
</reference>
<dbReference type="AlphaFoldDB" id="A0A2H0LU41"/>
<evidence type="ECO:0000259" key="1">
    <source>
        <dbReference type="Pfam" id="PF00483"/>
    </source>
</evidence>
<accession>A0A2H0LU41</accession>
<organism evidence="2 3">
    <name type="scientific">Candidatus Abzuiibacterium crystallinum</name>
    <dbReference type="NCBI Taxonomy" id="1974748"/>
    <lineage>
        <taxon>Bacteria</taxon>
        <taxon>Pseudomonadati</taxon>
        <taxon>Candidatus Omnitrophota</taxon>
        <taxon>Candidatus Abzuiibacterium</taxon>
    </lineage>
</organism>
<dbReference type="SUPFAM" id="SSF53448">
    <property type="entry name" value="Nucleotide-diphospho-sugar transferases"/>
    <property type="match status" value="1"/>
</dbReference>
<dbReference type="Proteomes" id="UP000230859">
    <property type="component" value="Unassembled WGS sequence"/>
</dbReference>
<dbReference type="EMBL" id="PCVY01000016">
    <property type="protein sequence ID" value="PIQ87194.1"/>
    <property type="molecule type" value="Genomic_DNA"/>
</dbReference>
<feature type="domain" description="Nucleotidyl transferase" evidence="1">
    <location>
        <begin position="2"/>
        <end position="209"/>
    </location>
</feature>
<name>A0A2H0LU41_9BACT</name>